<protein>
    <submittedName>
        <fullName evidence="1">Uncharacterized protein</fullName>
    </submittedName>
</protein>
<reference evidence="1 2" key="1">
    <citation type="submission" date="2021-06" db="EMBL/GenBank/DDBJ databases">
        <title>Caerostris darwini draft genome.</title>
        <authorList>
            <person name="Kono N."/>
            <person name="Arakawa K."/>
        </authorList>
    </citation>
    <scope>NUCLEOTIDE SEQUENCE [LARGE SCALE GENOMIC DNA]</scope>
</reference>
<accession>A0AAV4QM42</accession>
<gene>
    <name evidence="1" type="ORF">CDAR_448641</name>
</gene>
<sequence>MGGGRGSTFPIRPKSLCGRHSTTLMISVAENDILGYESGILLWRPDSLKRGGFIERVHAVLTINRPLCEECAVIKFEWAPDMMRGRTRLKWRRARARYLRAEMWTEDA</sequence>
<name>A0AAV4QM42_9ARAC</name>
<dbReference type="EMBL" id="BPLQ01004695">
    <property type="protein sequence ID" value="GIY09991.1"/>
    <property type="molecule type" value="Genomic_DNA"/>
</dbReference>
<evidence type="ECO:0000313" key="1">
    <source>
        <dbReference type="EMBL" id="GIY09991.1"/>
    </source>
</evidence>
<keyword evidence="2" id="KW-1185">Reference proteome</keyword>
<proteinExistence type="predicted"/>
<dbReference type="AlphaFoldDB" id="A0AAV4QM42"/>
<dbReference type="Proteomes" id="UP001054837">
    <property type="component" value="Unassembled WGS sequence"/>
</dbReference>
<organism evidence="1 2">
    <name type="scientific">Caerostris darwini</name>
    <dbReference type="NCBI Taxonomy" id="1538125"/>
    <lineage>
        <taxon>Eukaryota</taxon>
        <taxon>Metazoa</taxon>
        <taxon>Ecdysozoa</taxon>
        <taxon>Arthropoda</taxon>
        <taxon>Chelicerata</taxon>
        <taxon>Arachnida</taxon>
        <taxon>Araneae</taxon>
        <taxon>Araneomorphae</taxon>
        <taxon>Entelegynae</taxon>
        <taxon>Araneoidea</taxon>
        <taxon>Araneidae</taxon>
        <taxon>Caerostris</taxon>
    </lineage>
</organism>
<comment type="caution">
    <text evidence="1">The sequence shown here is derived from an EMBL/GenBank/DDBJ whole genome shotgun (WGS) entry which is preliminary data.</text>
</comment>
<evidence type="ECO:0000313" key="2">
    <source>
        <dbReference type="Proteomes" id="UP001054837"/>
    </source>
</evidence>